<gene>
    <name evidence="2" type="ORF">EPD83_015790</name>
</gene>
<protein>
    <recommendedName>
        <fullName evidence="4">DUF2971 domain-containing protein</fullName>
    </recommendedName>
</protein>
<keyword evidence="3" id="KW-1185">Reference proteome</keyword>
<evidence type="ECO:0008006" key="4">
    <source>
        <dbReference type="Google" id="ProtNLM"/>
    </source>
</evidence>
<feature type="region of interest" description="Disordered" evidence="1">
    <location>
        <begin position="182"/>
        <end position="203"/>
    </location>
</feature>
<dbReference type="RefSeq" id="WP_165566834.1">
    <property type="nucleotide sequence ID" value="NZ_SAYU02000062.1"/>
</dbReference>
<accession>A0A8T6R782</accession>
<organism evidence="2 3">
    <name type="scientific">Phycicoccus flavus</name>
    <dbReference type="NCBI Taxonomy" id="2502783"/>
    <lineage>
        <taxon>Bacteria</taxon>
        <taxon>Bacillati</taxon>
        <taxon>Actinomycetota</taxon>
        <taxon>Actinomycetes</taxon>
        <taxon>Micrococcales</taxon>
        <taxon>Intrasporangiaceae</taxon>
        <taxon>Phycicoccus</taxon>
    </lineage>
</organism>
<sequence>MSVGAPVADPAADVPDGLAWHYTDGPGLLAILATHTLWATAAPFLNDREEVRLGGRLLAERILETGSGGDPALTRELAERVSESSERGEGPGPGSAYILSASSAPDSLAMWRLYGGVRESYALGLDPAADLAVLATGEVELVAGRRDGLYLYHQGWRPVRYRPEEQRALVDTALTHLGGLAEVLGGRPRDGEPRDEDPPPPPEVEARVAPFLDAMQEALLLVKHEGFADERETRYAVVLVAGDGPGGRAAEARLLSYRASAYGLAPYVRLTGADPARPGGPVVTAASPLPVRAVAVSPSPHGAESTGSVRRALLAHGYDVPVHRSAIPFRS</sequence>
<proteinExistence type="predicted"/>
<dbReference type="AlphaFoldDB" id="A0A8T6R782"/>
<evidence type="ECO:0000313" key="3">
    <source>
        <dbReference type="Proteomes" id="UP000287866"/>
    </source>
</evidence>
<evidence type="ECO:0000256" key="1">
    <source>
        <dbReference type="SAM" id="MobiDB-lite"/>
    </source>
</evidence>
<comment type="caution">
    <text evidence="2">The sequence shown here is derived from an EMBL/GenBank/DDBJ whole genome shotgun (WGS) entry which is preliminary data.</text>
</comment>
<dbReference type="Proteomes" id="UP000287866">
    <property type="component" value="Unassembled WGS sequence"/>
</dbReference>
<reference evidence="2" key="1">
    <citation type="submission" date="2020-03" db="EMBL/GenBank/DDBJ databases">
        <title>Phycicoccus flavus sp. nov., a novel endophytic actinobacterium isolated from branch of Kandelia candel.</title>
        <authorList>
            <person name="Tuo L."/>
        </authorList>
    </citation>
    <scope>NUCLEOTIDE SEQUENCE</scope>
    <source>
        <strain evidence="2">CMS6Z-2</strain>
    </source>
</reference>
<evidence type="ECO:0000313" key="2">
    <source>
        <dbReference type="EMBL" id="NHA69504.1"/>
    </source>
</evidence>
<dbReference type="EMBL" id="SAYU02000062">
    <property type="protein sequence ID" value="NHA69504.1"/>
    <property type="molecule type" value="Genomic_DNA"/>
</dbReference>
<name>A0A8T6R782_9MICO</name>